<dbReference type="InterPro" id="IPR029032">
    <property type="entry name" value="AhpD-like"/>
</dbReference>
<evidence type="ECO:0000259" key="1">
    <source>
        <dbReference type="Pfam" id="PF02627"/>
    </source>
</evidence>
<dbReference type="EMBL" id="CP113162">
    <property type="protein sequence ID" value="WEF52932.1"/>
    <property type="molecule type" value="Genomic_DNA"/>
</dbReference>
<dbReference type="PANTHER" id="PTHR34846:SF11">
    <property type="entry name" value="4-CARBOXYMUCONOLACTONE DECARBOXYLASE FAMILY PROTEIN (AFU_ORTHOLOGUE AFUA_6G11590)"/>
    <property type="match status" value="1"/>
</dbReference>
<evidence type="ECO:0000313" key="2">
    <source>
        <dbReference type="EMBL" id="WEF52932.1"/>
    </source>
</evidence>
<name>A0ABY8BX00_AFICR</name>
<dbReference type="InterPro" id="IPR003779">
    <property type="entry name" value="CMD-like"/>
</dbReference>
<organism evidence="2 3">
    <name type="scientific">Afipia carboxydohydrogena</name>
    <name type="common">Pseudomonas carboxydohydrogena</name>
    <dbReference type="NCBI Taxonomy" id="290"/>
    <lineage>
        <taxon>Bacteria</taxon>
        <taxon>Pseudomonadati</taxon>
        <taxon>Pseudomonadota</taxon>
        <taxon>Alphaproteobacteria</taxon>
        <taxon>Hyphomicrobiales</taxon>
        <taxon>Nitrobacteraceae</taxon>
        <taxon>Afipia</taxon>
    </lineage>
</organism>
<feature type="domain" description="Carboxymuconolactone decarboxylase-like" evidence="1">
    <location>
        <begin position="46"/>
        <end position="107"/>
    </location>
</feature>
<dbReference type="PANTHER" id="PTHR34846">
    <property type="entry name" value="4-CARBOXYMUCONOLACTONE DECARBOXYLASE FAMILY PROTEIN (AFU_ORTHOLOGUE AFUA_6G11590)"/>
    <property type="match status" value="1"/>
</dbReference>
<keyword evidence="3" id="KW-1185">Reference proteome</keyword>
<dbReference type="Gene3D" id="1.20.1290.10">
    <property type="entry name" value="AhpD-like"/>
    <property type="match status" value="1"/>
</dbReference>
<evidence type="ECO:0000313" key="3">
    <source>
        <dbReference type="Proteomes" id="UP001213907"/>
    </source>
</evidence>
<accession>A0ABY8BX00</accession>
<proteinExistence type="predicted"/>
<reference evidence="2 3" key="1">
    <citation type="submission" date="2022-11" db="EMBL/GenBank/DDBJ databases">
        <authorList>
            <person name="Siebert D."/>
            <person name="Busche T."/>
            <person name="Saydam E."/>
            <person name="Kalinowski J."/>
            <person name="Ruckert C."/>
            <person name="Blombach B."/>
        </authorList>
    </citation>
    <scope>NUCLEOTIDE SEQUENCE [LARGE SCALE GENOMIC DNA]</scope>
    <source>
        <strain evidence="2 3">DSM 1083</strain>
    </source>
</reference>
<dbReference type="Pfam" id="PF02627">
    <property type="entry name" value="CMD"/>
    <property type="match status" value="1"/>
</dbReference>
<protein>
    <submittedName>
        <fullName evidence="2">Carboxymuconolactone decarboxylase family protein</fullName>
    </submittedName>
</protein>
<sequence>MHQHPDRMPPLGLEQLDDGQKAAAQALIDGPRKGVKGPFIPLLRSPQLLDRLQRVGEYIRFDSSLPPRLSEFAMLVVARACTQQFEWFTHVPLALKLGTSSETVEAIRCGRRPDDMNTDETLVYDFTQELLAHRGVCDSTYARTVNRLGERGVVDLTGLIGYFLTVSLVLNVAHTPPETVDGVKALPALPL</sequence>
<dbReference type="RefSeq" id="WP_275248449.1">
    <property type="nucleotide sequence ID" value="NZ_BAABDX010000001.1"/>
</dbReference>
<gene>
    <name evidence="2" type="ORF">AFIC_001443</name>
</gene>
<dbReference type="SUPFAM" id="SSF69118">
    <property type="entry name" value="AhpD-like"/>
    <property type="match status" value="1"/>
</dbReference>
<dbReference type="Proteomes" id="UP001213907">
    <property type="component" value="Chromosome"/>
</dbReference>